<comment type="caution">
    <text evidence="1">The sequence shown here is derived from an EMBL/GenBank/DDBJ whole genome shotgun (WGS) entry which is preliminary data.</text>
</comment>
<dbReference type="PANTHER" id="PTHR15827">
    <property type="entry name" value="CYCLIN-DEPENDENT KINASE 2-INTERACTING PROTEIN"/>
    <property type="match status" value="1"/>
</dbReference>
<dbReference type="EMBL" id="JAVFKY010000005">
    <property type="protein sequence ID" value="KAK5576540.1"/>
    <property type="molecule type" value="Genomic_DNA"/>
</dbReference>
<keyword evidence="2" id="KW-1185">Reference proteome</keyword>
<dbReference type="Proteomes" id="UP001344447">
    <property type="component" value="Unassembled WGS sequence"/>
</dbReference>
<gene>
    <name evidence="1" type="ORF">RB653_007684</name>
</gene>
<organism evidence="1 2">
    <name type="scientific">Dictyostelium firmibasis</name>
    <dbReference type="NCBI Taxonomy" id="79012"/>
    <lineage>
        <taxon>Eukaryota</taxon>
        <taxon>Amoebozoa</taxon>
        <taxon>Evosea</taxon>
        <taxon>Eumycetozoa</taxon>
        <taxon>Dictyostelia</taxon>
        <taxon>Dictyosteliales</taxon>
        <taxon>Dictyosteliaceae</taxon>
        <taxon>Dictyostelium</taxon>
    </lineage>
</organism>
<evidence type="ECO:0000313" key="2">
    <source>
        <dbReference type="Proteomes" id="UP001344447"/>
    </source>
</evidence>
<dbReference type="AlphaFoldDB" id="A0AAN7U1M2"/>
<name>A0AAN7U1M2_9MYCE</name>
<protein>
    <submittedName>
        <fullName evidence="1">Uncharacterized protein</fullName>
    </submittedName>
</protein>
<proteinExistence type="predicted"/>
<accession>A0AAN7U1M2</accession>
<dbReference type="PANTHER" id="PTHR15827:SF2">
    <property type="entry name" value="CYCLIN-DEPENDENT KINASE 2-INTERACTING PROTEIN"/>
    <property type="match status" value="1"/>
</dbReference>
<reference evidence="1 2" key="1">
    <citation type="submission" date="2023-11" db="EMBL/GenBank/DDBJ databases">
        <title>Dfirmibasis_genome.</title>
        <authorList>
            <person name="Edelbroek B."/>
            <person name="Kjellin J."/>
            <person name="Jerlstrom-Hultqvist J."/>
            <person name="Soderbom F."/>
        </authorList>
    </citation>
    <scope>NUCLEOTIDE SEQUENCE [LARGE SCALE GENOMIC DNA]</scope>
    <source>
        <strain evidence="1 2">TNS-C-14</strain>
    </source>
</reference>
<evidence type="ECO:0000313" key="1">
    <source>
        <dbReference type="EMBL" id="KAK5576540.1"/>
    </source>
</evidence>
<sequence>MMINHLVKSFENFKELSSQWNTFRDKGTKIMSTLVNKHLKVSYIDLYDFSDSIKENTSLQFKFKQSQFNDLITCYEKLNSTILELKAIIERINENLSSLSVCKKPKSYQEKIELKLYEYYEDIIKMYNCSLENKQQIINNIMTTDDRDQLLILITCWSNDIHINYKTIDLVEEIFKTENSNCSLYK</sequence>